<dbReference type="InterPro" id="IPR027056">
    <property type="entry name" value="Gluconate_2DH_su3"/>
</dbReference>
<keyword evidence="2" id="KW-1185">Reference proteome</keyword>
<sequence>MPRARSPRSRLSRRSFIQRLSFLGGGVVLLGPACKRSEEKPKAPPADPGPLAATVNGQALRTFSAFEYAVVAAACERILPRDEDEGALDADVPVYIDRILQTPELETIRDDFLSGVAALERRSQRMFQKGYSTLTSEQQDELLTLFKDSPPKSGEAHFFELLTVMSLEGYLGDPSYGGNKGKVGWKLMGFDTVGTVAMSPPEGHDGPKCLRECGLHHGGAHK</sequence>
<organism evidence="1 2">
    <name type="scientific">Pyxidicoccus parkwayensis</name>
    <dbReference type="NCBI Taxonomy" id="2813578"/>
    <lineage>
        <taxon>Bacteria</taxon>
        <taxon>Pseudomonadati</taxon>
        <taxon>Myxococcota</taxon>
        <taxon>Myxococcia</taxon>
        <taxon>Myxococcales</taxon>
        <taxon>Cystobacterineae</taxon>
        <taxon>Myxococcaceae</taxon>
        <taxon>Pyxidicoccus</taxon>
    </lineage>
</organism>
<name>A0ABX7NUV1_9BACT</name>
<evidence type="ECO:0000313" key="2">
    <source>
        <dbReference type="Proteomes" id="UP000662747"/>
    </source>
</evidence>
<evidence type="ECO:0000313" key="1">
    <source>
        <dbReference type="EMBL" id="QSQ19898.1"/>
    </source>
</evidence>
<accession>A0ABX7NUV1</accession>
<dbReference type="EMBL" id="CP071090">
    <property type="protein sequence ID" value="QSQ19898.1"/>
    <property type="molecule type" value="Genomic_DNA"/>
</dbReference>
<dbReference type="RefSeq" id="WP_206721479.1">
    <property type="nucleotide sequence ID" value="NZ_CP071090.1"/>
</dbReference>
<dbReference type="Proteomes" id="UP000662747">
    <property type="component" value="Chromosome"/>
</dbReference>
<protein>
    <submittedName>
        <fullName evidence="1">Gluconate 2-dehydrogenase subunit 3 family protein</fullName>
    </submittedName>
</protein>
<proteinExistence type="predicted"/>
<dbReference type="Pfam" id="PF13618">
    <property type="entry name" value="Gluconate_2-dh3"/>
    <property type="match status" value="1"/>
</dbReference>
<reference evidence="1 2" key="1">
    <citation type="submission" date="2021-02" db="EMBL/GenBank/DDBJ databases">
        <title>De Novo genome assembly of isolated myxobacteria.</title>
        <authorList>
            <person name="Stevens D.C."/>
        </authorList>
    </citation>
    <scope>NUCLEOTIDE SEQUENCE [LARGE SCALE GENOMIC DNA]</scope>
    <source>
        <strain evidence="2">SCPEA02</strain>
    </source>
</reference>
<gene>
    <name evidence="1" type="ORF">JY651_32050</name>
</gene>